<gene>
    <name evidence="8" type="ORF">SAMEA4029009_CIC11G00000004610</name>
</gene>
<dbReference type="Gene3D" id="3.20.20.100">
    <property type="entry name" value="NADP-dependent oxidoreductase domain"/>
    <property type="match status" value="1"/>
</dbReference>
<dbReference type="GO" id="GO:0016616">
    <property type="term" value="F:oxidoreductase activity, acting on the CH-OH group of donors, NAD or NADP as acceptor"/>
    <property type="evidence" value="ECO:0007669"/>
    <property type="project" value="UniProtKB-ARBA"/>
</dbReference>
<comment type="similarity">
    <text evidence="1">Belongs to the aldo/keto reductase family.</text>
</comment>
<organism evidence="8 9">
    <name type="scientific">Sungouiella intermedia</name>
    <dbReference type="NCBI Taxonomy" id="45354"/>
    <lineage>
        <taxon>Eukaryota</taxon>
        <taxon>Fungi</taxon>
        <taxon>Dikarya</taxon>
        <taxon>Ascomycota</taxon>
        <taxon>Saccharomycotina</taxon>
        <taxon>Pichiomycetes</taxon>
        <taxon>Metschnikowiaceae</taxon>
        <taxon>Sungouiella</taxon>
    </lineage>
</organism>
<evidence type="ECO:0000256" key="1">
    <source>
        <dbReference type="ARBA" id="ARBA00007905"/>
    </source>
</evidence>
<dbReference type="Pfam" id="PF00248">
    <property type="entry name" value="Aldo_ket_red"/>
    <property type="match status" value="1"/>
</dbReference>
<evidence type="ECO:0000256" key="6">
    <source>
        <dbReference type="PIRSR" id="PIRSR000097-3"/>
    </source>
</evidence>
<dbReference type="PIRSF" id="PIRSF000097">
    <property type="entry name" value="AKR"/>
    <property type="match status" value="1"/>
</dbReference>
<dbReference type="EMBL" id="LT635768">
    <property type="protein sequence ID" value="SGZ57732.1"/>
    <property type="molecule type" value="Genomic_DNA"/>
</dbReference>
<reference evidence="8 9" key="1">
    <citation type="submission" date="2016-10" db="EMBL/GenBank/DDBJ databases">
        <authorList>
            <person name="de Groot N.N."/>
        </authorList>
    </citation>
    <scope>NUCLEOTIDE SEQUENCE [LARGE SCALE GENOMIC DNA]</scope>
    <source>
        <strain evidence="8 9">PYCC 4715</strain>
    </source>
</reference>
<proteinExistence type="inferred from homology"/>
<dbReference type="PANTHER" id="PTHR11732">
    <property type="entry name" value="ALDO/KETO REDUCTASE"/>
    <property type="match status" value="1"/>
</dbReference>
<evidence type="ECO:0000256" key="4">
    <source>
        <dbReference type="PIRSR" id="PIRSR000097-1"/>
    </source>
</evidence>
<dbReference type="InterPro" id="IPR018170">
    <property type="entry name" value="Aldo/ket_reductase_CS"/>
</dbReference>
<feature type="domain" description="NADP-dependent oxidoreductase" evidence="7">
    <location>
        <begin position="12"/>
        <end position="297"/>
    </location>
</feature>
<name>A0A1L0DMC3_9ASCO</name>
<evidence type="ECO:0000313" key="8">
    <source>
        <dbReference type="EMBL" id="SGZ57732.1"/>
    </source>
</evidence>
<dbReference type="PROSITE" id="PS00062">
    <property type="entry name" value="ALDOKETO_REDUCTASE_2"/>
    <property type="match status" value="1"/>
</dbReference>
<dbReference type="SUPFAM" id="SSF51430">
    <property type="entry name" value="NAD(P)-linked oxidoreductase"/>
    <property type="match status" value="1"/>
</dbReference>
<evidence type="ECO:0000256" key="5">
    <source>
        <dbReference type="PIRSR" id="PIRSR000097-2"/>
    </source>
</evidence>
<dbReference type="PROSITE" id="PS00798">
    <property type="entry name" value="ALDOKETO_REDUCTASE_1"/>
    <property type="match status" value="1"/>
</dbReference>
<dbReference type="AlphaFoldDB" id="A0A1L0DMC3"/>
<evidence type="ECO:0000313" key="9">
    <source>
        <dbReference type="Proteomes" id="UP000182259"/>
    </source>
</evidence>
<dbReference type="FunFam" id="3.20.20.100:FF:000007">
    <property type="entry name" value="NAD(P)H-dependent D-xylose reductase xyl1"/>
    <property type="match status" value="1"/>
</dbReference>
<dbReference type="Proteomes" id="UP000182259">
    <property type="component" value="Chromosome V"/>
</dbReference>
<keyword evidence="2" id="KW-0560">Oxidoreductase</keyword>
<evidence type="ECO:0000256" key="3">
    <source>
        <dbReference type="ARBA" id="ARBA00023277"/>
    </source>
</evidence>
<feature type="binding site" evidence="5">
    <location>
        <position position="107"/>
    </location>
    <ligand>
        <name>substrate</name>
    </ligand>
</feature>
<keyword evidence="3" id="KW-0119">Carbohydrate metabolism</keyword>
<feature type="active site" description="Proton donor" evidence="4">
    <location>
        <position position="45"/>
    </location>
</feature>
<accession>A0A1L0DMC3</accession>
<dbReference type="InterPro" id="IPR036812">
    <property type="entry name" value="NAD(P)_OxRdtase_dom_sf"/>
</dbReference>
<dbReference type="InterPro" id="IPR020471">
    <property type="entry name" value="AKR"/>
</dbReference>
<evidence type="ECO:0000256" key="2">
    <source>
        <dbReference type="ARBA" id="ARBA00023002"/>
    </source>
</evidence>
<sequence length="315" mass="35622">MKLNSGYDMPQIGYGTWKIPKDVCAEKVYNAVKAGYRLFDGAQDYANEKEVGDGLKRVIDEGIVKREDLFIVLKLWNSFHHPDNVEAALDRTLSDLKLDYLDLFLIHFPIAFKFVPFEVKYPPGTYCGDGDKIVLEKVPILDTWKTLERLVSSGKIRSIGVSNFNAAVLMDLLSGATIPPAVLQIEHHPYLQQPNLINWTQSNGIVVTAYSSFGPQSFLEMKYPKAENCVPLFAEKTITRIAEKHSVKPSQVLLRWSTQNNIAVIPKGDLPEHLELNMNSTGFDLDEQDLKDIEKLDVGVRFNDAWEWAGVPTFY</sequence>
<dbReference type="InterPro" id="IPR023210">
    <property type="entry name" value="NADP_OxRdtase_dom"/>
</dbReference>
<protein>
    <submittedName>
        <fullName evidence="8">CIC11C00000004610</fullName>
    </submittedName>
</protein>
<dbReference type="PRINTS" id="PR00069">
    <property type="entry name" value="ALDKETRDTASE"/>
</dbReference>
<evidence type="ECO:0000259" key="7">
    <source>
        <dbReference type="Pfam" id="PF00248"/>
    </source>
</evidence>
<feature type="site" description="Lowers pKa of active site Tyr" evidence="6">
    <location>
        <position position="74"/>
    </location>
</feature>